<proteinExistence type="predicted"/>
<feature type="region of interest" description="Disordered" evidence="1">
    <location>
        <begin position="393"/>
        <end position="427"/>
    </location>
</feature>
<dbReference type="InterPro" id="IPR007844">
    <property type="entry name" value="AsmA"/>
</dbReference>
<organism evidence="4 5">
    <name type="scientific">Marinobacter halodurans</name>
    <dbReference type="NCBI Taxonomy" id="2528979"/>
    <lineage>
        <taxon>Bacteria</taxon>
        <taxon>Pseudomonadati</taxon>
        <taxon>Pseudomonadota</taxon>
        <taxon>Gammaproteobacteria</taxon>
        <taxon>Pseudomonadales</taxon>
        <taxon>Marinobacteraceae</taxon>
        <taxon>Marinobacter</taxon>
    </lineage>
</organism>
<evidence type="ECO:0000259" key="3">
    <source>
        <dbReference type="Pfam" id="PF05170"/>
    </source>
</evidence>
<evidence type="ECO:0000256" key="2">
    <source>
        <dbReference type="SAM" id="Phobius"/>
    </source>
</evidence>
<keyword evidence="2" id="KW-0472">Membrane</keyword>
<feature type="transmembrane region" description="Helical" evidence="2">
    <location>
        <begin position="7"/>
        <end position="29"/>
    </location>
</feature>
<dbReference type="EMBL" id="SJDL01000026">
    <property type="protein sequence ID" value="TBW52925.1"/>
    <property type="molecule type" value="Genomic_DNA"/>
</dbReference>
<feature type="domain" description="AsmA" evidence="3">
    <location>
        <begin position="2"/>
        <end position="602"/>
    </location>
</feature>
<evidence type="ECO:0000256" key="1">
    <source>
        <dbReference type="SAM" id="MobiDB-lite"/>
    </source>
</evidence>
<feature type="compositionally biased region" description="Low complexity" evidence="1">
    <location>
        <begin position="137"/>
        <end position="155"/>
    </location>
</feature>
<name>A0ABY1ZK08_9GAMM</name>
<dbReference type="InterPro" id="IPR052894">
    <property type="entry name" value="AsmA-related"/>
</dbReference>
<dbReference type="RefSeq" id="WP_131482817.1">
    <property type="nucleotide sequence ID" value="NZ_SJDL01000026.1"/>
</dbReference>
<reference evidence="4 5" key="1">
    <citation type="submission" date="2019-02" db="EMBL/GenBank/DDBJ databases">
        <title>Marinobacter halodurans sp. nov., a marine bacterium isolated from sea tidal flat.</title>
        <authorList>
            <person name="Yoo Y."/>
            <person name="Lee D.W."/>
            <person name="Kim B.S."/>
            <person name="Kim J.-J."/>
        </authorList>
    </citation>
    <scope>NUCLEOTIDE SEQUENCE [LARGE SCALE GENOMIC DNA]</scope>
    <source>
        <strain evidence="4 5">YJ-S3-2</strain>
    </source>
</reference>
<dbReference type="PANTHER" id="PTHR30441">
    <property type="entry name" value="DUF748 DOMAIN-CONTAINING PROTEIN"/>
    <property type="match status" value="1"/>
</dbReference>
<keyword evidence="5" id="KW-1185">Reference proteome</keyword>
<feature type="compositionally biased region" description="Polar residues" evidence="1">
    <location>
        <begin position="398"/>
        <end position="412"/>
    </location>
</feature>
<evidence type="ECO:0000313" key="4">
    <source>
        <dbReference type="EMBL" id="TBW52925.1"/>
    </source>
</evidence>
<evidence type="ECO:0000313" key="5">
    <source>
        <dbReference type="Proteomes" id="UP000313645"/>
    </source>
</evidence>
<comment type="caution">
    <text evidence="4">The sequence shown here is derived from an EMBL/GenBank/DDBJ whole genome shotgun (WGS) entry which is preliminary data.</text>
</comment>
<keyword evidence="2" id="KW-1133">Transmembrane helix</keyword>
<protein>
    <submittedName>
        <fullName evidence="4">AsmA family protein</fullName>
    </submittedName>
</protein>
<feature type="region of interest" description="Disordered" evidence="1">
    <location>
        <begin position="121"/>
        <end position="160"/>
    </location>
</feature>
<dbReference type="Proteomes" id="UP000313645">
    <property type="component" value="Unassembled WGS sequence"/>
</dbReference>
<keyword evidence="2" id="KW-0812">Transmembrane</keyword>
<gene>
    <name evidence="4" type="ORF">EZI54_15640</name>
</gene>
<dbReference type="Pfam" id="PF05170">
    <property type="entry name" value="AsmA"/>
    <property type="match status" value="1"/>
</dbReference>
<accession>A0ABY1ZK08</accession>
<dbReference type="PANTHER" id="PTHR30441:SF4">
    <property type="entry name" value="PROTEIN ASMA"/>
    <property type="match status" value="1"/>
</dbReference>
<sequence length="737" mass="78875">MKALRYLLIAVVAVIVLIAAAVIIATMVLDPNDYKPQIEKIVEQKTNLDLSLNGDISWSFIPVGLEVNDVEAKLDGDQFVKLNLLRAEVDFWSLITMSPAVDTFTLDGLDARLVKNKQGQGNWERIMPEGETRSTDQQAAQKQEPAPAGTPATTEEGGGEPLKFNVEEIAITNAQVHYSDQGTGQSVTLDDFSLNASDITLGQTFPLSLGFHFATNEPELDVVAQIKAQLNANEALNQFQMQDLDSSFELKGAAVGGKTVNASFTGNAAANLEQETASLSDFVAKLAGLELSADLDVAGFGDKPKLDGKLSVAEFSIRDLMDTLGQAPIETSDPDVLKKASFSTDIGGKPGQIDLNNLQLKLDDTTFKGSFGLGLANTAIDLKLKGDKINVDRYLPPKSNQPAAATASSDNGGTPAPGSTKAPPESDLLPLDTLRGLDLDVDLGLGELIASNLTITDIQSRISAKNGLIKVAPFAGKLYEGDFNVQATLDARKDNPTWKITERANNIQTLSLLTDLADMKLLSGAANLTADITTQGNRLSALRSNAKGDIKFNLDKGSFNKMNLTHMACQGIALANQESLSTTDWGDSTPFNDMHGVLRIDGNTLKNTDLTAALAGMELKGGGTVDLAKSDLDYEAGLRVVGEIHRDKACRVTKYVENVVIPVECRGDISGDPAKLCSFDGSRFRDTLKDMAANAAKKKATEEVNKAIDEKLGDKLNEKLDKDTSDKVKGALKGLFK</sequence>